<sequence>MLKSFVALLLRLEAMLNASNRYMVKITRCKNQGLNNMWMVLEFDSLDNAPFFNIFQLQMLYFQYTK</sequence>
<dbReference type="Proteomes" id="UP000071561">
    <property type="component" value="Chromosome"/>
</dbReference>
<dbReference type="KEGG" id="pcm:AY601_1105"/>
<proteinExistence type="predicted"/>
<dbReference type="AlphaFoldDB" id="A0A127V9K5"/>
<organism evidence="1 2">
    <name type="scientific">Pedobacter cryoconitis</name>
    <dbReference type="NCBI Taxonomy" id="188932"/>
    <lineage>
        <taxon>Bacteria</taxon>
        <taxon>Pseudomonadati</taxon>
        <taxon>Bacteroidota</taxon>
        <taxon>Sphingobacteriia</taxon>
        <taxon>Sphingobacteriales</taxon>
        <taxon>Sphingobacteriaceae</taxon>
        <taxon>Pedobacter</taxon>
    </lineage>
</organism>
<dbReference type="EMBL" id="CP014504">
    <property type="protein sequence ID" value="AMP98033.1"/>
    <property type="molecule type" value="Genomic_DNA"/>
</dbReference>
<gene>
    <name evidence="1" type="ORF">AY601_1105</name>
</gene>
<protein>
    <submittedName>
        <fullName evidence="1">Uncharacterized protein</fullName>
    </submittedName>
</protein>
<reference evidence="1 2" key="1">
    <citation type="submission" date="2016-03" db="EMBL/GenBank/DDBJ databases">
        <title>Complete genome sequence of Pedobacter cryoconitis PAMC 27485.</title>
        <authorList>
            <person name="Lee J."/>
            <person name="Kim O.-S."/>
        </authorList>
    </citation>
    <scope>NUCLEOTIDE SEQUENCE [LARGE SCALE GENOMIC DNA]</scope>
    <source>
        <strain evidence="1 2">PAMC 27485</strain>
    </source>
</reference>
<name>A0A127V9K5_9SPHI</name>
<evidence type="ECO:0000313" key="1">
    <source>
        <dbReference type="EMBL" id="AMP98033.1"/>
    </source>
</evidence>
<evidence type="ECO:0000313" key="2">
    <source>
        <dbReference type="Proteomes" id="UP000071561"/>
    </source>
</evidence>
<keyword evidence="2" id="KW-1185">Reference proteome</keyword>
<dbReference type="PATRIC" id="fig|188932.3.peg.1141"/>
<accession>A0A127V9K5</accession>